<reference evidence="2 3" key="1">
    <citation type="journal article" date="2014" name="PLoS ONE">
        <title>De novo Genome Assembly of the Fungal Plant Pathogen Pyrenophora semeniperda.</title>
        <authorList>
            <person name="Soliai M.M."/>
            <person name="Meyer S.E."/>
            <person name="Udall J.A."/>
            <person name="Elzinga D.E."/>
            <person name="Hermansen R.A."/>
            <person name="Bodily P.M."/>
            <person name="Hart A.A."/>
            <person name="Coleman C.E."/>
        </authorList>
    </citation>
    <scope>NUCLEOTIDE SEQUENCE [LARGE SCALE GENOMIC DNA]</scope>
    <source>
        <strain evidence="2 3">CCB06</strain>
        <tissue evidence="2">Mycelium</tissue>
    </source>
</reference>
<gene>
    <name evidence="2" type="ORF">GMOD_00002346</name>
</gene>
<dbReference type="Pfam" id="PF06687">
    <property type="entry name" value="SUR7"/>
    <property type="match status" value="1"/>
</dbReference>
<evidence type="ECO:0000313" key="2">
    <source>
        <dbReference type="EMBL" id="RMZ66957.1"/>
    </source>
</evidence>
<keyword evidence="1" id="KW-1133">Transmembrane helix</keyword>
<sequence>MRFLALLPVLCSTAALILSFLCLFAGHKKGFMEEYSLLTLNTSAVGENLISSVTSSAGSSPLSSLWNLIPDSITNGVDSITNGVTNEINEQINAFRERAGIEDFYSAHMLNYCEGQFEPGEKPTATLSQKDISKNVTECSKSRAAYKFNPTQIIENALRKSGINVTLQDLKWPGDLQDGIDALNAAFTAMFVLYVLAIVLIFLTLVASAISFFLSTSSRLVPGVNFLFASLAFLTIALASAVATAVMVKGTDVINEHGKPIGLEAVYGNKFLALTWAATGVMLVALVAWVAEFFIGRRKSGFRGEKVGMYERKGMRTIRWV</sequence>
<evidence type="ECO:0000313" key="3">
    <source>
        <dbReference type="Proteomes" id="UP000265663"/>
    </source>
</evidence>
<protein>
    <submittedName>
        <fullName evidence="2">Sur7</fullName>
    </submittedName>
</protein>
<feature type="transmembrane region" description="Helical" evidence="1">
    <location>
        <begin position="226"/>
        <end position="248"/>
    </location>
</feature>
<dbReference type="OrthoDB" id="4159154at2759"/>
<dbReference type="InterPro" id="IPR052413">
    <property type="entry name" value="SUR7_domain"/>
</dbReference>
<dbReference type="PANTHER" id="PTHR28019">
    <property type="entry name" value="CELL MEMBRANE PROTEIN YLR413W-RELATED"/>
    <property type="match status" value="1"/>
</dbReference>
<dbReference type="GO" id="GO:0031505">
    <property type="term" value="P:fungal-type cell wall organization"/>
    <property type="evidence" value="ECO:0007669"/>
    <property type="project" value="TreeGrafter"/>
</dbReference>
<dbReference type="PANTHER" id="PTHR28019:SF7">
    <property type="entry name" value="SUR7 PROTEIN"/>
    <property type="match status" value="1"/>
</dbReference>
<proteinExistence type="predicted"/>
<dbReference type="AlphaFoldDB" id="A0A3M7LXG6"/>
<dbReference type="GO" id="GO:0051285">
    <property type="term" value="C:cell cortex of cell tip"/>
    <property type="evidence" value="ECO:0007669"/>
    <property type="project" value="TreeGrafter"/>
</dbReference>
<dbReference type="InterPro" id="IPR009571">
    <property type="entry name" value="SUR7/Rim9-like_fungi"/>
</dbReference>
<keyword evidence="3" id="KW-1185">Reference proteome</keyword>
<accession>A0A3M7LXG6</accession>
<dbReference type="GO" id="GO:0005886">
    <property type="term" value="C:plasma membrane"/>
    <property type="evidence" value="ECO:0007669"/>
    <property type="project" value="InterPro"/>
</dbReference>
<keyword evidence="1" id="KW-0472">Membrane</keyword>
<dbReference type="EMBL" id="KE747809">
    <property type="protein sequence ID" value="RMZ66957.1"/>
    <property type="molecule type" value="Genomic_DNA"/>
</dbReference>
<name>A0A3M7LXG6_9PLEO</name>
<keyword evidence="1" id="KW-0812">Transmembrane</keyword>
<dbReference type="Proteomes" id="UP000265663">
    <property type="component" value="Unassembled WGS sequence"/>
</dbReference>
<feature type="transmembrane region" description="Helical" evidence="1">
    <location>
        <begin position="273"/>
        <end position="295"/>
    </location>
</feature>
<organism evidence="2 3">
    <name type="scientific">Pyrenophora seminiperda CCB06</name>
    <dbReference type="NCBI Taxonomy" id="1302712"/>
    <lineage>
        <taxon>Eukaryota</taxon>
        <taxon>Fungi</taxon>
        <taxon>Dikarya</taxon>
        <taxon>Ascomycota</taxon>
        <taxon>Pezizomycotina</taxon>
        <taxon>Dothideomycetes</taxon>
        <taxon>Pleosporomycetidae</taxon>
        <taxon>Pleosporales</taxon>
        <taxon>Pleosporineae</taxon>
        <taxon>Pleosporaceae</taxon>
        <taxon>Pyrenophora</taxon>
    </lineage>
</organism>
<evidence type="ECO:0000256" key="1">
    <source>
        <dbReference type="SAM" id="Phobius"/>
    </source>
</evidence>
<feature type="transmembrane region" description="Helical" evidence="1">
    <location>
        <begin position="191"/>
        <end position="214"/>
    </location>
</feature>